<feature type="transmembrane region" description="Helical" evidence="3">
    <location>
        <begin position="147"/>
        <end position="169"/>
    </location>
</feature>
<evidence type="ECO:0000256" key="2">
    <source>
        <dbReference type="PIRNR" id="PIRNR016661"/>
    </source>
</evidence>
<dbReference type="PANTHER" id="PTHR34295">
    <property type="entry name" value="BIOTIN TRANSPORTER BIOY"/>
    <property type="match status" value="1"/>
</dbReference>
<dbReference type="Gene3D" id="1.10.1760.20">
    <property type="match status" value="1"/>
</dbReference>
<dbReference type="OrthoDB" id="9803495at2"/>
<dbReference type="GO" id="GO:0005886">
    <property type="term" value="C:plasma membrane"/>
    <property type="evidence" value="ECO:0007669"/>
    <property type="project" value="UniProtKB-SubCell"/>
</dbReference>
<evidence type="ECO:0000256" key="1">
    <source>
        <dbReference type="ARBA" id="ARBA00010692"/>
    </source>
</evidence>
<dbReference type="PANTHER" id="PTHR34295:SF1">
    <property type="entry name" value="BIOTIN TRANSPORTER BIOY"/>
    <property type="match status" value="1"/>
</dbReference>
<organism evidence="4 5">
    <name type="scientific">Virgibacillus phasianinus</name>
    <dbReference type="NCBI Taxonomy" id="2017483"/>
    <lineage>
        <taxon>Bacteria</taxon>
        <taxon>Bacillati</taxon>
        <taxon>Bacillota</taxon>
        <taxon>Bacilli</taxon>
        <taxon>Bacillales</taxon>
        <taxon>Bacillaceae</taxon>
        <taxon>Virgibacillus</taxon>
    </lineage>
</organism>
<dbReference type="PIRSF" id="PIRSF016661">
    <property type="entry name" value="BioY"/>
    <property type="match status" value="1"/>
</dbReference>
<dbReference type="GO" id="GO:0015225">
    <property type="term" value="F:biotin transmembrane transporter activity"/>
    <property type="evidence" value="ECO:0007669"/>
    <property type="project" value="UniProtKB-UniRule"/>
</dbReference>
<gene>
    <name evidence="4" type="ORF">CFK37_17930</name>
</gene>
<name>A0A220U8P7_9BACI</name>
<feature type="transmembrane region" description="Helical" evidence="3">
    <location>
        <begin position="47"/>
        <end position="67"/>
    </location>
</feature>
<dbReference type="Proteomes" id="UP000198312">
    <property type="component" value="Chromosome"/>
</dbReference>
<accession>A0A220U8P7</accession>
<reference evidence="4 5" key="1">
    <citation type="submission" date="2017-07" db="EMBL/GenBank/DDBJ databases">
        <title>Virgibacillus sp. LM2416.</title>
        <authorList>
            <person name="Tak E.J."/>
            <person name="Bae J.-W."/>
        </authorList>
    </citation>
    <scope>NUCLEOTIDE SEQUENCE [LARGE SCALE GENOMIC DNA]</scope>
    <source>
        <strain evidence="4 5">LM2416</strain>
    </source>
</reference>
<keyword evidence="2" id="KW-0813">Transport</keyword>
<dbReference type="KEGG" id="vil:CFK37_17930"/>
<dbReference type="EMBL" id="CP022315">
    <property type="protein sequence ID" value="ASK64460.1"/>
    <property type="molecule type" value="Genomic_DNA"/>
</dbReference>
<comment type="subcellular location">
    <subcellularLocation>
        <location evidence="2">Cell membrane</location>
        <topology evidence="2">Multi-pass membrane protein</topology>
    </subcellularLocation>
</comment>
<keyword evidence="2" id="KW-1003">Cell membrane</keyword>
<proteinExistence type="inferred from homology"/>
<dbReference type="AlphaFoldDB" id="A0A220U8P7"/>
<comment type="similarity">
    <text evidence="1 2">Belongs to the BioY family.</text>
</comment>
<feature type="transmembrane region" description="Helical" evidence="3">
    <location>
        <begin position="106"/>
        <end position="127"/>
    </location>
</feature>
<dbReference type="Pfam" id="PF02632">
    <property type="entry name" value="BioY"/>
    <property type="match status" value="1"/>
</dbReference>
<keyword evidence="2 3" id="KW-0472">Membrane</keyword>
<keyword evidence="3" id="KW-0812">Transmembrane</keyword>
<dbReference type="InterPro" id="IPR003784">
    <property type="entry name" value="BioY"/>
</dbReference>
<sequence>MCSIFVALTAFGANITSFVPFLQIGGVPITLQTYFCILSGTILGSRLGATAMSVYLFAGVIGLPIFAGFKGGIGAIFSPTFGFIISFIAVAYVTGKWIEWKQNPSLLTFITASFLGLIFNYVIGTNYMYLALTYWLEAPAGFSYAQAWLIMLAYLPVDVLTIFIAGLTAPKVHRALHKTNKSFAL</sequence>
<protein>
    <recommendedName>
        <fullName evidence="2">Biotin transporter</fullName>
    </recommendedName>
</protein>
<keyword evidence="3" id="KW-1133">Transmembrane helix</keyword>
<evidence type="ECO:0000313" key="4">
    <source>
        <dbReference type="EMBL" id="ASK64460.1"/>
    </source>
</evidence>
<keyword evidence="5" id="KW-1185">Reference proteome</keyword>
<feature type="transmembrane region" description="Helical" evidence="3">
    <location>
        <begin position="73"/>
        <end position="94"/>
    </location>
</feature>
<evidence type="ECO:0000256" key="3">
    <source>
        <dbReference type="SAM" id="Phobius"/>
    </source>
</evidence>
<evidence type="ECO:0000313" key="5">
    <source>
        <dbReference type="Proteomes" id="UP000198312"/>
    </source>
</evidence>